<evidence type="ECO:0000313" key="10">
    <source>
        <dbReference type="EMBL" id="ODQ82282.1"/>
    </source>
</evidence>
<protein>
    <recommendedName>
        <fullName evidence="3 8">Mediator of RNA polymerase II transcription subunit 4</fullName>
    </recommendedName>
    <alternativeName>
        <fullName evidence="7 8">Mediator complex subunit 4</fullName>
    </alternativeName>
</protein>
<keyword evidence="8" id="KW-0010">Activator</keyword>
<dbReference type="GO" id="GO:0006357">
    <property type="term" value="P:regulation of transcription by RNA polymerase II"/>
    <property type="evidence" value="ECO:0007669"/>
    <property type="project" value="InterPro"/>
</dbReference>
<feature type="compositionally biased region" description="Polar residues" evidence="9">
    <location>
        <begin position="1"/>
        <end position="18"/>
    </location>
</feature>
<dbReference type="InterPro" id="IPR019258">
    <property type="entry name" value="Mediator_Med4"/>
</dbReference>
<accession>A0A1E3QYX0</accession>
<reference evidence="11" key="1">
    <citation type="submission" date="2016-05" db="EMBL/GenBank/DDBJ databases">
        <title>Comparative genomics of biotechnologically important yeasts.</title>
        <authorList>
            <consortium name="DOE Joint Genome Institute"/>
            <person name="Riley R."/>
            <person name="Haridas S."/>
            <person name="Wolfe K.H."/>
            <person name="Lopes M.R."/>
            <person name="Hittinger C.T."/>
            <person name="Goker M."/>
            <person name="Salamov A."/>
            <person name="Wisecaver J."/>
            <person name="Long T.M."/>
            <person name="Aerts A.L."/>
            <person name="Barry K."/>
            <person name="Choi C."/>
            <person name="Clum A."/>
            <person name="Coughlan A.Y."/>
            <person name="Deshpande S."/>
            <person name="Douglass A.P."/>
            <person name="Hanson S.J."/>
            <person name="Klenk H.-P."/>
            <person name="Labutti K."/>
            <person name="Lapidus A."/>
            <person name="Lindquist E."/>
            <person name="Lipzen A."/>
            <person name="Meier-Kolthoff J.P."/>
            <person name="Ohm R.A."/>
            <person name="Otillar R.P."/>
            <person name="Pangilinan J."/>
            <person name="Peng Y."/>
            <person name="Rokas A."/>
            <person name="Rosa C.A."/>
            <person name="Scheuner C."/>
            <person name="Sibirny A.A."/>
            <person name="Slot J.C."/>
            <person name="Stielow J.B."/>
            <person name="Sun H."/>
            <person name="Kurtzman C.P."/>
            <person name="Blackwell M."/>
            <person name="Grigoriev I.V."/>
            <person name="Jeffries T.W."/>
        </authorList>
    </citation>
    <scope>NUCLEOTIDE SEQUENCE [LARGE SCALE GENOMIC DNA]</scope>
    <source>
        <strain evidence="11">NRRL Y-12698</strain>
    </source>
</reference>
<keyword evidence="5 8" id="KW-0804">Transcription</keyword>
<evidence type="ECO:0000256" key="2">
    <source>
        <dbReference type="ARBA" id="ARBA00009626"/>
    </source>
</evidence>
<dbReference type="RefSeq" id="XP_018987610.1">
    <property type="nucleotide sequence ID" value="XM_019130220.1"/>
</dbReference>
<keyword evidence="11" id="KW-1185">Reference proteome</keyword>
<dbReference type="GO" id="GO:0070847">
    <property type="term" value="C:core mediator complex"/>
    <property type="evidence" value="ECO:0007669"/>
    <property type="project" value="TreeGrafter"/>
</dbReference>
<comment type="subcellular location">
    <subcellularLocation>
        <location evidence="1 8">Nucleus</location>
    </subcellularLocation>
</comment>
<comment type="function">
    <text evidence="8">Component of the Mediator complex, a coactivator involved in the regulated transcription of nearly all RNA polymerase II-dependent genes. Mediator functions as a bridge to convey information from gene-specific regulatory proteins to the basal RNA polymerase II transcription machinery. Mediator is recruited to promoters by direct interactions with regulatory proteins and serves as a scaffold for the assembly of a functional preinitiation complex with RNA polymerase II and the general transcription factors.</text>
</comment>
<evidence type="ECO:0000256" key="8">
    <source>
        <dbReference type="RuleBase" id="RU364141"/>
    </source>
</evidence>
<evidence type="ECO:0000256" key="6">
    <source>
        <dbReference type="ARBA" id="ARBA00023242"/>
    </source>
</evidence>
<name>A0A1E3QYX0_9ASCO</name>
<keyword evidence="6 8" id="KW-0539">Nucleus</keyword>
<gene>
    <name evidence="8" type="primary">MED4</name>
    <name evidence="10" type="ORF">BABINDRAFT_164093</name>
</gene>
<dbReference type="GO" id="GO:0003712">
    <property type="term" value="F:transcription coregulator activity"/>
    <property type="evidence" value="ECO:0007669"/>
    <property type="project" value="InterPro"/>
</dbReference>
<dbReference type="Proteomes" id="UP000094336">
    <property type="component" value="Unassembled WGS sequence"/>
</dbReference>
<evidence type="ECO:0000313" key="11">
    <source>
        <dbReference type="Proteomes" id="UP000094336"/>
    </source>
</evidence>
<dbReference type="GeneID" id="30148073"/>
<dbReference type="STRING" id="984486.A0A1E3QYX0"/>
<dbReference type="Pfam" id="PF10018">
    <property type="entry name" value="Med4"/>
    <property type="match status" value="1"/>
</dbReference>
<organism evidence="10 11">
    <name type="scientific">Babjeviella inositovora NRRL Y-12698</name>
    <dbReference type="NCBI Taxonomy" id="984486"/>
    <lineage>
        <taxon>Eukaryota</taxon>
        <taxon>Fungi</taxon>
        <taxon>Dikarya</taxon>
        <taxon>Ascomycota</taxon>
        <taxon>Saccharomycotina</taxon>
        <taxon>Pichiomycetes</taxon>
        <taxon>Serinales incertae sedis</taxon>
        <taxon>Babjeviella</taxon>
    </lineage>
</organism>
<evidence type="ECO:0000256" key="9">
    <source>
        <dbReference type="SAM" id="MobiDB-lite"/>
    </source>
</evidence>
<sequence length="270" mass="30343">MYRNSNTLPISRPLSTRLASPGHARTGSNVPTPALLETRYSQEVTEKLPIVQHLTEFEQKLSELVSSVQRYDPKPTLAVDLLSIDQELANDIRKLQHHQKQGQEIRVLSTELSEIDADAKNILRELVSCRNTLRNLPNIEEDEFGIKNNRPDVAAEELLEYARKLSKFSTAPATFAPGTVGPADYIWPAENMLRRGMLAIASLKIEELIKTEDESAKEEVAEVKPQEEVKASVRRDSFSADRRYDGDHAGTMEAAAIDDLDLFDPDEDDF</sequence>
<dbReference type="EMBL" id="KV454426">
    <property type="protein sequence ID" value="ODQ82282.1"/>
    <property type="molecule type" value="Genomic_DNA"/>
</dbReference>
<dbReference type="PANTHER" id="PTHR13208">
    <property type="entry name" value="MEDIATOR OF RNA POLYMERASE II TRANSCRIPTION SUBUNIT 4"/>
    <property type="match status" value="1"/>
</dbReference>
<feature type="region of interest" description="Disordered" evidence="9">
    <location>
        <begin position="1"/>
        <end position="31"/>
    </location>
</feature>
<evidence type="ECO:0000256" key="7">
    <source>
        <dbReference type="ARBA" id="ARBA00031257"/>
    </source>
</evidence>
<evidence type="ECO:0000256" key="4">
    <source>
        <dbReference type="ARBA" id="ARBA00023015"/>
    </source>
</evidence>
<evidence type="ECO:0000256" key="5">
    <source>
        <dbReference type="ARBA" id="ARBA00023163"/>
    </source>
</evidence>
<comment type="similarity">
    <text evidence="2 8">Belongs to the Mediator complex subunit 4 family.</text>
</comment>
<evidence type="ECO:0000256" key="1">
    <source>
        <dbReference type="ARBA" id="ARBA00004123"/>
    </source>
</evidence>
<comment type="subunit">
    <text evidence="8">Component of the Mediator complex.</text>
</comment>
<keyword evidence="4 8" id="KW-0805">Transcription regulation</keyword>
<proteinExistence type="inferred from homology"/>
<dbReference type="GO" id="GO:0016592">
    <property type="term" value="C:mediator complex"/>
    <property type="evidence" value="ECO:0007669"/>
    <property type="project" value="InterPro"/>
</dbReference>
<dbReference type="PANTHER" id="PTHR13208:SF2">
    <property type="entry name" value="MEDIATOR OF RNA POLYMERASE II TRANSCRIPTION SUBUNIT 4"/>
    <property type="match status" value="1"/>
</dbReference>
<evidence type="ECO:0000256" key="3">
    <source>
        <dbReference type="ARBA" id="ARBA00020629"/>
    </source>
</evidence>
<dbReference type="OrthoDB" id="1929813at2759"/>
<dbReference type="AlphaFoldDB" id="A0A1E3QYX0"/>